<evidence type="ECO:0000313" key="2">
    <source>
        <dbReference type="Proteomes" id="UP001163835"/>
    </source>
</evidence>
<proteinExistence type="predicted"/>
<dbReference type="EMBL" id="MU794947">
    <property type="protein sequence ID" value="KAJ3815602.1"/>
    <property type="molecule type" value="Genomic_DNA"/>
</dbReference>
<protein>
    <submittedName>
        <fullName evidence="1">Uncharacterized protein</fullName>
    </submittedName>
</protein>
<reference evidence="1" key="1">
    <citation type="submission" date="2022-09" db="EMBL/GenBank/DDBJ databases">
        <title>A Global Phylogenomic Analysis of the Shiitake Genus Lentinula.</title>
        <authorList>
            <consortium name="DOE Joint Genome Institute"/>
            <person name="Sierra-Patev S."/>
            <person name="Min B."/>
            <person name="Naranjo-Ortiz M."/>
            <person name="Looney B."/>
            <person name="Konkel Z."/>
            <person name="Slot J.C."/>
            <person name="Sakamoto Y."/>
            <person name="Steenwyk J.L."/>
            <person name="Rokas A."/>
            <person name="Carro J."/>
            <person name="Camarero S."/>
            <person name="Ferreira P."/>
            <person name="Molpeceres G."/>
            <person name="Ruiz-Duenas F.J."/>
            <person name="Serrano A."/>
            <person name="Henrissat B."/>
            <person name="Drula E."/>
            <person name="Hughes K.W."/>
            <person name="Mata J.L."/>
            <person name="Ishikawa N.K."/>
            <person name="Vargas-Isla R."/>
            <person name="Ushijima S."/>
            <person name="Smith C.A."/>
            <person name="Ahrendt S."/>
            <person name="Andreopoulos W."/>
            <person name="He G."/>
            <person name="Labutti K."/>
            <person name="Lipzen A."/>
            <person name="Ng V."/>
            <person name="Riley R."/>
            <person name="Sandor L."/>
            <person name="Barry K."/>
            <person name="Martinez A.T."/>
            <person name="Xiao Y."/>
            <person name="Gibbons J.G."/>
            <person name="Terashima K."/>
            <person name="Grigoriev I.V."/>
            <person name="Hibbett D.S."/>
        </authorList>
    </citation>
    <scope>NUCLEOTIDE SEQUENCE</scope>
    <source>
        <strain evidence="1">TMI1499</strain>
    </source>
</reference>
<comment type="caution">
    <text evidence="1">The sequence shown here is derived from an EMBL/GenBank/DDBJ whole genome shotgun (WGS) entry which is preliminary data.</text>
</comment>
<sequence length="865" mass="97037">MSEDDRAAKAARAKAMLKKRQAKKAGTPSSSTPGVTSPVSERAFSPAPTELATVVFVEDEKRDLSDVFVRDSTADASWVSTLPRAGTPPPAPPPTAVLFSETATSPNFDGSARANGYQSQEEVTLLKKSNEMLNSQIEQLISEKAELLQSEAALKKDNEQLKKLERLDAALKKQRGYSTELEQQMQKTQFEMEVSLRNEQQTISLLVSEKAALTSGLERLSGAESYAQEAGRLLSEEQQKTIRLEEHLQQLRSEVQESTARIQSLETTDKELTDKTKDQAGYISCLSYSRLLTERQLQITNGSLSSARKEAEIHRRRVRELEEQIQSDDRADRLEASLKNTQDRADELEFQLSELKQTHATIRSERDKLDARLRISSESETAWEVKHSTLHALYQSVEAQLAQAVIEKEAVINEKSSLQVEIESTQKTLALLQEKLTKTATDLAMSMTHLQNVQNEAKMANRRAEDAERSQKELQEEGTSLMHSLDEMRPKIVELTGIKLELTEKTDEQGRVIQNRELMVGQLESSLEEARADLEASEKKLRDLLSERETERHSAQLGDSELQKAYSQLQAELDSTLARVRSLEADRNIRQNETLRNIEEVARLQELASAQSEEITSLQHEIYRRQNEQSEEKSFLEVAQNEVESLRQEIAIKDEELERLRLRTSNLSTFPDKPHSLKDELNDEVLGSLKLDLSSSQSHVRSLEESLFDAEARSHALMKQVAALEDQLTTRPQIPSMRPFSPSGGALASRPSSRGSRTRSISGSHSLKPSALARSAIEHNLSPETRHKRKTSLTMLKARIDRELVAASAHSQANSRALSPVQSESSPDGTSNAGSNYSRHKLRPQFMDDSHVFWCSSCRGDLVIL</sequence>
<organism evidence="1 2">
    <name type="scientific">Lentinula aff. lateritia</name>
    <dbReference type="NCBI Taxonomy" id="2804960"/>
    <lineage>
        <taxon>Eukaryota</taxon>
        <taxon>Fungi</taxon>
        <taxon>Dikarya</taxon>
        <taxon>Basidiomycota</taxon>
        <taxon>Agaricomycotina</taxon>
        <taxon>Agaricomycetes</taxon>
        <taxon>Agaricomycetidae</taxon>
        <taxon>Agaricales</taxon>
        <taxon>Marasmiineae</taxon>
        <taxon>Omphalotaceae</taxon>
        <taxon>Lentinula</taxon>
    </lineage>
</organism>
<name>A0ACC1UFU3_9AGAR</name>
<accession>A0ACC1UFU3</accession>
<gene>
    <name evidence="1" type="ORF">F5876DRAFT_30227</name>
</gene>
<evidence type="ECO:0000313" key="1">
    <source>
        <dbReference type="EMBL" id="KAJ3815602.1"/>
    </source>
</evidence>
<keyword evidence="2" id="KW-1185">Reference proteome</keyword>
<dbReference type="Proteomes" id="UP001163835">
    <property type="component" value="Unassembled WGS sequence"/>
</dbReference>